<dbReference type="Pfam" id="PF24292">
    <property type="entry name" value="DUF7479"/>
    <property type="match status" value="1"/>
</dbReference>
<evidence type="ECO:0000259" key="1">
    <source>
        <dbReference type="Pfam" id="PF24292"/>
    </source>
</evidence>
<dbReference type="AlphaFoldDB" id="A0A2T5VGG2"/>
<dbReference type="NCBIfam" id="NF045645">
    <property type="entry name" value="DVU_1557_fam"/>
    <property type="match status" value="1"/>
</dbReference>
<dbReference type="InterPro" id="IPR055902">
    <property type="entry name" value="DUF7479"/>
</dbReference>
<gene>
    <name evidence="2" type="ORF">C8N35_101899</name>
</gene>
<protein>
    <recommendedName>
        <fullName evidence="1">DUF7479 domain-containing protein</fullName>
    </recommendedName>
</protein>
<name>A0A2T5VGG2_9HYPH</name>
<organism evidence="2 3">
    <name type="scientific">Breoghania corrubedonensis</name>
    <dbReference type="NCBI Taxonomy" id="665038"/>
    <lineage>
        <taxon>Bacteria</taxon>
        <taxon>Pseudomonadati</taxon>
        <taxon>Pseudomonadota</taxon>
        <taxon>Alphaproteobacteria</taxon>
        <taxon>Hyphomicrobiales</taxon>
        <taxon>Stappiaceae</taxon>
        <taxon>Breoghania</taxon>
    </lineage>
</organism>
<comment type="caution">
    <text evidence="2">The sequence shown here is derived from an EMBL/GenBank/DDBJ whole genome shotgun (WGS) entry which is preliminary data.</text>
</comment>
<dbReference type="Proteomes" id="UP000244081">
    <property type="component" value="Unassembled WGS sequence"/>
</dbReference>
<dbReference type="OrthoDB" id="1753012at2"/>
<evidence type="ECO:0000313" key="2">
    <source>
        <dbReference type="EMBL" id="PTW62851.1"/>
    </source>
</evidence>
<keyword evidence="3" id="KW-1185">Reference proteome</keyword>
<feature type="domain" description="DUF7479" evidence="1">
    <location>
        <begin position="16"/>
        <end position="74"/>
    </location>
</feature>
<sequence length="74" mass="8040">MSVPVPPEVPVPDTDDLICARCDVPLRMGKVQASYMGQTFPVELPVCPSCGFVYVSEDLAAGRMLKVEQALEDK</sequence>
<proteinExistence type="predicted"/>
<accession>A0A2T5VGG2</accession>
<evidence type="ECO:0000313" key="3">
    <source>
        <dbReference type="Proteomes" id="UP000244081"/>
    </source>
</evidence>
<dbReference type="InterPro" id="IPR054656">
    <property type="entry name" value="DVU_1557-like"/>
</dbReference>
<dbReference type="RefSeq" id="WP_107988360.1">
    <property type="nucleotide sequence ID" value="NZ_QAYG01000001.1"/>
</dbReference>
<reference evidence="2 3" key="1">
    <citation type="submission" date="2018-04" db="EMBL/GenBank/DDBJ databases">
        <title>Genomic Encyclopedia of Archaeal and Bacterial Type Strains, Phase II (KMG-II): from individual species to whole genera.</title>
        <authorList>
            <person name="Goeker M."/>
        </authorList>
    </citation>
    <scope>NUCLEOTIDE SEQUENCE [LARGE SCALE GENOMIC DNA]</scope>
    <source>
        <strain evidence="2 3">DSM 23382</strain>
    </source>
</reference>
<dbReference type="EMBL" id="QAYG01000001">
    <property type="protein sequence ID" value="PTW62851.1"/>
    <property type="molecule type" value="Genomic_DNA"/>
</dbReference>